<dbReference type="AlphaFoldDB" id="A0A7W0CM63"/>
<dbReference type="InterPro" id="IPR028978">
    <property type="entry name" value="Chorismate_lyase_/UTRA_dom_sf"/>
</dbReference>
<keyword evidence="3" id="KW-1185">Reference proteome</keyword>
<organism evidence="2 3">
    <name type="scientific">Nonomuraea soli</name>
    <dbReference type="NCBI Taxonomy" id="1032476"/>
    <lineage>
        <taxon>Bacteria</taxon>
        <taxon>Bacillati</taxon>
        <taxon>Actinomycetota</taxon>
        <taxon>Actinomycetes</taxon>
        <taxon>Streptosporangiales</taxon>
        <taxon>Streptosporangiaceae</taxon>
        <taxon>Nonomuraea</taxon>
    </lineage>
</organism>
<proteinExistence type="predicted"/>
<evidence type="ECO:0000313" key="3">
    <source>
        <dbReference type="Proteomes" id="UP000530928"/>
    </source>
</evidence>
<comment type="caution">
    <text evidence="2">The sequence shown here is derived from an EMBL/GenBank/DDBJ whole genome shotgun (WGS) entry which is preliminary data.</text>
</comment>
<keyword evidence="2" id="KW-0238">DNA-binding</keyword>
<dbReference type="PANTHER" id="PTHR44846">
    <property type="entry name" value="MANNOSYL-D-GLYCERATE TRANSPORT/METABOLISM SYSTEM REPRESSOR MNGR-RELATED"/>
    <property type="match status" value="1"/>
</dbReference>
<dbReference type="EMBL" id="JACDUR010000005">
    <property type="protein sequence ID" value="MBA2893734.1"/>
    <property type="molecule type" value="Genomic_DNA"/>
</dbReference>
<name>A0A7W0CM63_9ACTN</name>
<dbReference type="Proteomes" id="UP000530928">
    <property type="component" value="Unassembled WGS sequence"/>
</dbReference>
<dbReference type="Pfam" id="PF07702">
    <property type="entry name" value="UTRA"/>
    <property type="match status" value="1"/>
</dbReference>
<dbReference type="PANTHER" id="PTHR44846:SF1">
    <property type="entry name" value="MANNOSYL-D-GLYCERATE TRANSPORT_METABOLISM SYSTEM REPRESSOR MNGR-RELATED"/>
    <property type="match status" value="1"/>
</dbReference>
<dbReference type="SMART" id="SM00866">
    <property type="entry name" value="UTRA"/>
    <property type="match status" value="1"/>
</dbReference>
<dbReference type="RefSeq" id="WP_312894630.1">
    <property type="nucleotide sequence ID" value="NZ_BAABAM010000005.1"/>
</dbReference>
<dbReference type="GO" id="GO:0003677">
    <property type="term" value="F:DNA binding"/>
    <property type="evidence" value="ECO:0007669"/>
    <property type="project" value="UniProtKB-KW"/>
</dbReference>
<sequence length="170" mass="18672">MAAGAAEPGIAQRLRSLTEDFRDQGYVLTPEVLSSRLERLPLPVAAILGVPANAPALRLVRVFHCQDGPLAYLVNYVRADLCPGIENVDFTSSSLFDTLESVYRLRIAEGRRTFSAEPAREEVADALGLSPGFPVLYLEQVTYAADGRAVEYSEVWINSVHAKITSHLER</sequence>
<accession>A0A7W0CM63</accession>
<evidence type="ECO:0000259" key="1">
    <source>
        <dbReference type="SMART" id="SM00866"/>
    </source>
</evidence>
<dbReference type="GO" id="GO:0045892">
    <property type="term" value="P:negative regulation of DNA-templated transcription"/>
    <property type="evidence" value="ECO:0007669"/>
    <property type="project" value="TreeGrafter"/>
</dbReference>
<feature type="domain" description="UbiC transcription regulator-associated" evidence="1">
    <location>
        <begin position="23"/>
        <end position="163"/>
    </location>
</feature>
<reference evidence="2 3" key="1">
    <citation type="submission" date="2020-07" db="EMBL/GenBank/DDBJ databases">
        <title>Genomic Encyclopedia of Type Strains, Phase IV (KMG-IV): sequencing the most valuable type-strain genomes for metagenomic binning, comparative biology and taxonomic classification.</title>
        <authorList>
            <person name="Goeker M."/>
        </authorList>
    </citation>
    <scope>NUCLEOTIDE SEQUENCE [LARGE SCALE GENOMIC DNA]</scope>
    <source>
        <strain evidence="2 3">DSM 45533</strain>
    </source>
</reference>
<dbReference type="InterPro" id="IPR050679">
    <property type="entry name" value="Bact_HTH_transcr_reg"/>
</dbReference>
<protein>
    <submittedName>
        <fullName evidence="2">DNA-binding GntR family transcriptional regulator</fullName>
    </submittedName>
</protein>
<dbReference type="InterPro" id="IPR011663">
    <property type="entry name" value="UTRA"/>
</dbReference>
<dbReference type="SUPFAM" id="SSF64288">
    <property type="entry name" value="Chorismate lyase-like"/>
    <property type="match status" value="1"/>
</dbReference>
<gene>
    <name evidence="2" type="ORF">HNR30_005095</name>
</gene>
<dbReference type="Gene3D" id="3.40.1410.10">
    <property type="entry name" value="Chorismate lyase-like"/>
    <property type="match status" value="1"/>
</dbReference>
<evidence type="ECO:0000313" key="2">
    <source>
        <dbReference type="EMBL" id="MBA2893734.1"/>
    </source>
</evidence>